<name>A0A5E4RS54_9BURK</name>
<evidence type="ECO:0000313" key="1">
    <source>
        <dbReference type="EMBL" id="VVD64889.1"/>
    </source>
</evidence>
<organism evidence="1 2">
    <name type="scientific">Pandoraea anhela</name>
    <dbReference type="NCBI Taxonomy" id="2508295"/>
    <lineage>
        <taxon>Bacteria</taxon>
        <taxon>Pseudomonadati</taxon>
        <taxon>Pseudomonadota</taxon>
        <taxon>Betaproteobacteria</taxon>
        <taxon>Burkholderiales</taxon>
        <taxon>Burkholderiaceae</taxon>
        <taxon>Pandoraea</taxon>
    </lineage>
</organism>
<dbReference type="AlphaFoldDB" id="A0A5E4RS54"/>
<sequence>MAIPTWRAALAAWTRFIALARVPMRGRGKILTNRRRTLRVGRVGRIVLTCLGAALAMRAAPADALTGADVAQLVNQRYASRVEKCALDRPLWMCSGVIVRPLSGGASQHFAAPTASETQTQSVNLAFVRGDLRASSLGATAGLILEDGFTAVASQKSYDVRCVYPLSVEPTATSGAKGCDLPGGAASAPPDLSSCATHGVTDAAAWVDHFNASAQSVLKQCSMNALAAKSFYAAMQAHEQAPAPFGQTTMSLLVAAWNPALPATIPIQALYYDTGSAGQLLQAQRYQMQFYAATQVWLPILRVTFVPGQGATFGYDETEQLDEGFRVVERLTKRYLDTSPDCNAGTKAAYYCDGVLIRMVAVQYMPVWNPRADYYKRDGISFTYLRADAKVGAVATWTGGTGFIMKEFNAPAGHPLTLKCSFPTDAGTGGRSESCFSSATDKRFCDELGVTSYAIWVARYGAGGIGLHCPFRPDPAGFQLSITIRRDYPNIIMLGYPHNEITLKPWPSDIPGQLPLEAFVVVGSAFAGGRVMQQGYFDATGRFLPIVRVNVTAAATQVFTYVPADQISAN</sequence>
<reference evidence="1 2" key="1">
    <citation type="submission" date="2019-08" db="EMBL/GenBank/DDBJ databases">
        <authorList>
            <person name="Peeters C."/>
        </authorList>
    </citation>
    <scope>NUCLEOTIDE SEQUENCE [LARGE SCALE GENOMIC DNA]</scope>
    <source>
        <strain evidence="1 2">LMG 31108</strain>
    </source>
</reference>
<evidence type="ECO:0008006" key="3">
    <source>
        <dbReference type="Google" id="ProtNLM"/>
    </source>
</evidence>
<dbReference type="Proteomes" id="UP000406256">
    <property type="component" value="Unassembled WGS sequence"/>
</dbReference>
<evidence type="ECO:0000313" key="2">
    <source>
        <dbReference type="Proteomes" id="UP000406256"/>
    </source>
</evidence>
<accession>A0A5E4RS54</accession>
<dbReference type="RefSeq" id="WP_150667131.1">
    <property type="nucleotide sequence ID" value="NZ_CABPSB010000001.1"/>
</dbReference>
<keyword evidence="2" id="KW-1185">Reference proteome</keyword>
<gene>
    <name evidence="1" type="ORF">PAN31108_00302</name>
</gene>
<dbReference type="EMBL" id="CABPSB010000001">
    <property type="protein sequence ID" value="VVD64889.1"/>
    <property type="molecule type" value="Genomic_DNA"/>
</dbReference>
<proteinExistence type="predicted"/>
<dbReference type="OrthoDB" id="8934365at2"/>
<protein>
    <recommendedName>
        <fullName evidence="3">Halovibrin</fullName>
    </recommendedName>
</protein>